<dbReference type="InterPro" id="IPR012312">
    <property type="entry name" value="Hemerythrin-like"/>
</dbReference>
<evidence type="ECO:0000256" key="3">
    <source>
        <dbReference type="ARBA" id="ARBA00022723"/>
    </source>
</evidence>
<dbReference type="PANTHER" id="PTHR37164:SF1">
    <property type="entry name" value="BACTERIOHEMERYTHRIN"/>
    <property type="match status" value="1"/>
</dbReference>
<keyword evidence="4" id="KW-0408">Iron</keyword>
<evidence type="ECO:0000259" key="5">
    <source>
        <dbReference type="Pfam" id="PF01814"/>
    </source>
</evidence>
<dbReference type="InterPro" id="IPR050669">
    <property type="entry name" value="Hemerythrin"/>
</dbReference>
<evidence type="ECO:0000313" key="6">
    <source>
        <dbReference type="EMBL" id="EAT16532.1"/>
    </source>
</evidence>
<dbReference type="InterPro" id="IPR016131">
    <property type="entry name" value="Haemerythrin_Fe_BS"/>
</dbReference>
<evidence type="ECO:0000256" key="1">
    <source>
        <dbReference type="ARBA" id="ARBA00010587"/>
    </source>
</evidence>
<dbReference type="AlphaFoldDB" id="Q1K2A7"/>
<comment type="similarity">
    <text evidence="1">Belongs to the hemerythrin family.</text>
</comment>
<dbReference type="NCBIfam" id="NF033749">
    <property type="entry name" value="bact_hemeryth"/>
    <property type="match status" value="1"/>
</dbReference>
<evidence type="ECO:0000256" key="4">
    <source>
        <dbReference type="ARBA" id="ARBA00023004"/>
    </source>
</evidence>
<organism evidence="6 7">
    <name type="scientific">Desulfuromonas acetoxidans (strain DSM 684 / 11070)</name>
    <dbReference type="NCBI Taxonomy" id="281689"/>
    <lineage>
        <taxon>Bacteria</taxon>
        <taxon>Pseudomonadati</taxon>
        <taxon>Thermodesulfobacteriota</taxon>
        <taxon>Desulfuromonadia</taxon>
        <taxon>Desulfuromonadales</taxon>
        <taxon>Desulfuromonadaceae</taxon>
        <taxon>Desulfuromonas</taxon>
    </lineage>
</organism>
<keyword evidence="7" id="KW-1185">Reference proteome</keyword>
<dbReference type="Proteomes" id="UP000005695">
    <property type="component" value="Unassembled WGS sequence"/>
</dbReference>
<dbReference type="CDD" id="cd12107">
    <property type="entry name" value="Hemerythrin"/>
    <property type="match status" value="1"/>
</dbReference>
<dbReference type="RefSeq" id="WP_005998519.1">
    <property type="nucleotide sequence ID" value="NZ_AAEW02000004.1"/>
</dbReference>
<keyword evidence="3" id="KW-0479">Metal-binding</keyword>
<feature type="domain" description="Hemerythrin-like" evidence="5">
    <location>
        <begin position="14"/>
        <end position="126"/>
    </location>
</feature>
<dbReference type="OrthoDB" id="9774644at2"/>
<keyword evidence="2" id="KW-0813">Transport</keyword>
<dbReference type="GO" id="GO:0046872">
    <property type="term" value="F:metal ion binding"/>
    <property type="evidence" value="ECO:0007669"/>
    <property type="project" value="UniProtKB-KW"/>
</dbReference>
<proteinExistence type="inferred from homology"/>
<comment type="caution">
    <text evidence="6">The sequence shown here is derived from an EMBL/GenBank/DDBJ whole genome shotgun (WGS) entry which is preliminary data.</text>
</comment>
<dbReference type="Pfam" id="PF01814">
    <property type="entry name" value="Hemerythrin"/>
    <property type="match status" value="1"/>
</dbReference>
<dbReference type="GO" id="GO:0005344">
    <property type="term" value="F:oxygen carrier activity"/>
    <property type="evidence" value="ECO:0007669"/>
    <property type="project" value="UniProtKB-KW"/>
</dbReference>
<name>Q1K2A7_DESA6</name>
<reference evidence="6" key="2">
    <citation type="submission" date="2006-05" db="EMBL/GenBank/DDBJ databases">
        <title>Sequencing of the draft genome and assembly of Desulfuromonas acetoxidans DSM 684.</title>
        <authorList>
            <consortium name="US DOE Joint Genome Institute (JGI-PGF)"/>
            <person name="Copeland A."/>
            <person name="Lucas S."/>
            <person name="Lapidus A."/>
            <person name="Barry K."/>
            <person name="Detter J.C."/>
            <person name="Glavina del Rio T."/>
            <person name="Hammon N."/>
            <person name="Israni S."/>
            <person name="Dalin E."/>
            <person name="Tice H."/>
            <person name="Bruce D."/>
            <person name="Pitluck S."/>
            <person name="Richardson P."/>
        </authorList>
    </citation>
    <scope>NUCLEOTIDE SEQUENCE [LARGE SCALE GENOMIC DNA]</scope>
    <source>
        <strain evidence="6">DSM 684</strain>
    </source>
</reference>
<accession>Q1K2A7</accession>
<dbReference type="PROSITE" id="PS00550">
    <property type="entry name" value="HEMERYTHRINS"/>
    <property type="match status" value="1"/>
</dbReference>
<dbReference type="InterPro" id="IPR012827">
    <property type="entry name" value="Hemerythrin_metal-bd"/>
</dbReference>
<dbReference type="EMBL" id="AAEW02000004">
    <property type="protein sequence ID" value="EAT16532.1"/>
    <property type="molecule type" value="Genomic_DNA"/>
</dbReference>
<reference evidence="6" key="1">
    <citation type="submission" date="2006-05" db="EMBL/GenBank/DDBJ databases">
        <title>Annotation of the draft genome assembly of Desulfuromonas acetoxidans DSM 684.</title>
        <authorList>
            <consortium name="US DOE Joint Genome Institute (JGI-ORNL)"/>
            <person name="Larimer F."/>
            <person name="Land M."/>
            <person name="Hauser L."/>
        </authorList>
    </citation>
    <scope>NUCLEOTIDE SEQUENCE [LARGE SCALE GENOMIC DNA]</scope>
    <source>
        <strain evidence="6">DSM 684</strain>
    </source>
</reference>
<evidence type="ECO:0000256" key="2">
    <source>
        <dbReference type="ARBA" id="ARBA00022621"/>
    </source>
</evidence>
<dbReference type="InterPro" id="IPR035938">
    <property type="entry name" value="Hemerythrin-like_sf"/>
</dbReference>
<sequence>MTFVTWNDDFLLHVDQFDEHHKHLVDLLNETYEKFVNKTVDLSLEKLFDELIDYATYHFSAEEYWMQAKQYPGYEEHKKEHAYFTKRVVEMHRDFVAGNTSLGLEVLTFIKNWVANHILNSDAEYGRFINKR</sequence>
<dbReference type="Gene3D" id="1.20.120.50">
    <property type="entry name" value="Hemerythrin-like"/>
    <property type="match status" value="1"/>
</dbReference>
<evidence type="ECO:0000313" key="7">
    <source>
        <dbReference type="Proteomes" id="UP000005695"/>
    </source>
</evidence>
<keyword evidence="2" id="KW-0561">Oxygen transport</keyword>
<protein>
    <submittedName>
        <fullName evidence="6">Hemerythrin-like, metal-binding</fullName>
    </submittedName>
</protein>
<dbReference type="NCBIfam" id="TIGR02481">
    <property type="entry name" value="hemeryth_dom"/>
    <property type="match status" value="1"/>
</dbReference>
<dbReference type="SUPFAM" id="SSF47188">
    <property type="entry name" value="Hemerythrin-like"/>
    <property type="match status" value="1"/>
</dbReference>
<gene>
    <name evidence="6" type="ORF">Dace_2627</name>
</gene>
<dbReference type="PANTHER" id="PTHR37164">
    <property type="entry name" value="BACTERIOHEMERYTHRIN"/>
    <property type="match status" value="1"/>
</dbReference>